<evidence type="ECO:0000256" key="1">
    <source>
        <dbReference type="ARBA" id="ARBA00010638"/>
    </source>
</evidence>
<keyword evidence="4" id="KW-0479">Metal-binding</keyword>
<dbReference type="SUPFAM" id="SSF100950">
    <property type="entry name" value="NagB/RpiA/CoA transferase-like"/>
    <property type="match status" value="1"/>
</dbReference>
<dbReference type="NCBIfam" id="TIGR02727">
    <property type="entry name" value="MTHFS_bact"/>
    <property type="match status" value="1"/>
</dbReference>
<dbReference type="PANTHER" id="PTHR23407:SF1">
    <property type="entry name" value="5-FORMYLTETRAHYDROFOLATE CYCLO-LIGASE"/>
    <property type="match status" value="1"/>
</dbReference>
<keyword evidence="2 4" id="KW-0547">Nucleotide-binding</keyword>
<reference evidence="5 6" key="1">
    <citation type="submission" date="2024-01" db="EMBL/GenBank/DDBJ databases">
        <title>Niabella digestum sp. nov., isolated from waste digestion system.</title>
        <authorList>
            <person name="Zhang L."/>
        </authorList>
    </citation>
    <scope>NUCLEOTIDE SEQUENCE [LARGE SCALE GENOMIC DNA]</scope>
    <source>
        <strain evidence="5 6">A18</strain>
    </source>
</reference>
<evidence type="ECO:0000313" key="6">
    <source>
        <dbReference type="Proteomes" id="UP001357452"/>
    </source>
</evidence>
<protein>
    <recommendedName>
        <fullName evidence="4">5-formyltetrahydrofolate cyclo-ligase</fullName>
        <ecNumber evidence="4">6.3.3.2</ecNumber>
    </recommendedName>
</protein>
<dbReference type="InterPro" id="IPR037171">
    <property type="entry name" value="NagB/RpiA_transferase-like"/>
</dbReference>
<dbReference type="EC" id="6.3.3.2" evidence="4"/>
<dbReference type="Proteomes" id="UP001357452">
    <property type="component" value="Unassembled WGS sequence"/>
</dbReference>
<organism evidence="5 6">
    <name type="scientific">Niabella digestorum</name>
    <dbReference type="NCBI Taxonomy" id="3117701"/>
    <lineage>
        <taxon>Bacteria</taxon>
        <taxon>Pseudomonadati</taxon>
        <taxon>Bacteroidota</taxon>
        <taxon>Chitinophagia</taxon>
        <taxon>Chitinophagales</taxon>
        <taxon>Chitinophagaceae</taxon>
        <taxon>Niabella</taxon>
    </lineage>
</organism>
<gene>
    <name evidence="5" type="ORF">V2H41_04870</name>
</gene>
<dbReference type="Gene3D" id="3.40.50.10420">
    <property type="entry name" value="NagB/RpiA/CoA transferase-like"/>
    <property type="match status" value="1"/>
</dbReference>
<keyword evidence="3 4" id="KW-0067">ATP-binding</keyword>
<dbReference type="EMBL" id="JAZGLY010000002">
    <property type="protein sequence ID" value="MEE6186601.1"/>
    <property type="molecule type" value="Genomic_DNA"/>
</dbReference>
<dbReference type="GO" id="GO:0030272">
    <property type="term" value="F:5-formyltetrahydrofolate cyclo-ligase activity"/>
    <property type="evidence" value="ECO:0007669"/>
    <property type="project" value="UniProtKB-EC"/>
</dbReference>
<evidence type="ECO:0000256" key="3">
    <source>
        <dbReference type="ARBA" id="ARBA00022840"/>
    </source>
</evidence>
<name>A0ABU7RF81_9BACT</name>
<keyword evidence="4" id="KW-0460">Magnesium</keyword>
<evidence type="ECO:0000256" key="4">
    <source>
        <dbReference type="RuleBase" id="RU361279"/>
    </source>
</evidence>
<sequence>MLKSEARKLFSKKRKEIPYQQRLKWDDLILIHFQKLPLLDIRTVLTYAAMDVEVNTDPLVDYMLFRNPMLQIAYPISDFSNGTMQAVVVSQSTSFIKSRRGILEPDPATAVAIPPESIDMVIVPLLCFDKDGYRVGYGKGFYDRYLAHARPDVIKVGLSYFDPIDKVEDRNEFDVPLNYCITPERMYEF</sequence>
<dbReference type="PANTHER" id="PTHR23407">
    <property type="entry name" value="ATPASE INHIBITOR/5-FORMYLTETRAHYDROFOLATE CYCLO-LIGASE"/>
    <property type="match status" value="1"/>
</dbReference>
<evidence type="ECO:0000313" key="5">
    <source>
        <dbReference type="EMBL" id="MEE6186601.1"/>
    </source>
</evidence>
<dbReference type="Pfam" id="PF01812">
    <property type="entry name" value="5-FTHF_cyc-lig"/>
    <property type="match status" value="1"/>
</dbReference>
<dbReference type="PIRSF" id="PIRSF006806">
    <property type="entry name" value="FTHF_cligase"/>
    <property type="match status" value="1"/>
</dbReference>
<keyword evidence="5" id="KW-0436">Ligase</keyword>
<dbReference type="InterPro" id="IPR002698">
    <property type="entry name" value="FTHF_cligase"/>
</dbReference>
<evidence type="ECO:0000256" key="2">
    <source>
        <dbReference type="ARBA" id="ARBA00022741"/>
    </source>
</evidence>
<dbReference type="InterPro" id="IPR024185">
    <property type="entry name" value="FTHF_cligase-like_sf"/>
</dbReference>
<proteinExistence type="inferred from homology"/>
<comment type="caution">
    <text evidence="5">The sequence shown here is derived from an EMBL/GenBank/DDBJ whole genome shotgun (WGS) entry which is preliminary data.</text>
</comment>
<dbReference type="RefSeq" id="WP_330974008.1">
    <property type="nucleotide sequence ID" value="NZ_JAZGLY010000002.1"/>
</dbReference>
<comment type="similarity">
    <text evidence="1 4">Belongs to the 5-formyltetrahydrofolate cyclo-ligase family.</text>
</comment>
<comment type="catalytic activity">
    <reaction evidence="4">
        <text>(6S)-5-formyl-5,6,7,8-tetrahydrofolate + ATP = (6R)-5,10-methenyltetrahydrofolate + ADP + phosphate</text>
        <dbReference type="Rhea" id="RHEA:10488"/>
        <dbReference type="ChEBI" id="CHEBI:30616"/>
        <dbReference type="ChEBI" id="CHEBI:43474"/>
        <dbReference type="ChEBI" id="CHEBI:57455"/>
        <dbReference type="ChEBI" id="CHEBI:57457"/>
        <dbReference type="ChEBI" id="CHEBI:456216"/>
        <dbReference type="EC" id="6.3.3.2"/>
    </reaction>
</comment>
<accession>A0ABU7RF81</accession>
<comment type="cofactor">
    <cofactor evidence="4">
        <name>Mg(2+)</name>
        <dbReference type="ChEBI" id="CHEBI:18420"/>
    </cofactor>
</comment>
<keyword evidence="6" id="KW-1185">Reference proteome</keyword>